<evidence type="ECO:0000256" key="1">
    <source>
        <dbReference type="SAM" id="SignalP"/>
    </source>
</evidence>
<name>A0A9P0NEC0_APHGO</name>
<keyword evidence="3" id="KW-1185">Reference proteome</keyword>
<reference evidence="2" key="1">
    <citation type="submission" date="2022-02" db="EMBL/GenBank/DDBJ databases">
        <authorList>
            <person name="King R."/>
        </authorList>
    </citation>
    <scope>NUCLEOTIDE SEQUENCE</scope>
</reference>
<feature type="chain" id="PRO_5040260782" evidence="1">
    <location>
        <begin position="21"/>
        <end position="162"/>
    </location>
</feature>
<proteinExistence type="predicted"/>
<evidence type="ECO:0000313" key="2">
    <source>
        <dbReference type="EMBL" id="CAH1710570.1"/>
    </source>
</evidence>
<dbReference type="Proteomes" id="UP001154329">
    <property type="component" value="Chromosome 1"/>
</dbReference>
<reference evidence="2" key="2">
    <citation type="submission" date="2022-10" db="EMBL/GenBank/DDBJ databases">
        <authorList>
            <consortium name="ENA_rothamsted_submissions"/>
            <consortium name="culmorum"/>
            <person name="King R."/>
        </authorList>
    </citation>
    <scope>NUCLEOTIDE SEQUENCE</scope>
</reference>
<gene>
    <name evidence="2" type="ORF">APHIGO_LOCUS1250</name>
</gene>
<dbReference type="EMBL" id="OU899034">
    <property type="protein sequence ID" value="CAH1710570.1"/>
    <property type="molecule type" value="Genomic_DNA"/>
</dbReference>
<evidence type="ECO:0000313" key="3">
    <source>
        <dbReference type="Proteomes" id="UP001154329"/>
    </source>
</evidence>
<protein>
    <submittedName>
        <fullName evidence="2">Uncharacterized protein</fullName>
    </submittedName>
</protein>
<sequence length="162" mass="18676">MRLLYLSSLLLSTLVFQISSEPTELDKITSQVQESLARLAEIPFLNLEKEDPVRFLRDQIKMFSYKLSSKATEIEKELNKVYHDDSLLAPGMKEIKNKILENLSYLTKSYDMQNPTKDIITGLINKSFNTLPNNMQTKLLSIGQDINTSLEKLRVKYDNENV</sequence>
<dbReference type="AlphaFoldDB" id="A0A9P0NEC0"/>
<organism evidence="2 3">
    <name type="scientific">Aphis gossypii</name>
    <name type="common">Cotton aphid</name>
    <dbReference type="NCBI Taxonomy" id="80765"/>
    <lineage>
        <taxon>Eukaryota</taxon>
        <taxon>Metazoa</taxon>
        <taxon>Ecdysozoa</taxon>
        <taxon>Arthropoda</taxon>
        <taxon>Hexapoda</taxon>
        <taxon>Insecta</taxon>
        <taxon>Pterygota</taxon>
        <taxon>Neoptera</taxon>
        <taxon>Paraneoptera</taxon>
        <taxon>Hemiptera</taxon>
        <taxon>Sternorrhyncha</taxon>
        <taxon>Aphidomorpha</taxon>
        <taxon>Aphidoidea</taxon>
        <taxon>Aphididae</taxon>
        <taxon>Aphidini</taxon>
        <taxon>Aphis</taxon>
        <taxon>Aphis</taxon>
    </lineage>
</organism>
<feature type="signal peptide" evidence="1">
    <location>
        <begin position="1"/>
        <end position="20"/>
    </location>
</feature>
<keyword evidence="1" id="KW-0732">Signal</keyword>
<accession>A0A9P0NEC0</accession>